<proteinExistence type="predicted"/>
<gene>
    <name evidence="2" type="ORF">PYCCODRAFT_1471362</name>
</gene>
<evidence type="ECO:0000313" key="2">
    <source>
        <dbReference type="EMBL" id="OSC98009.1"/>
    </source>
</evidence>
<evidence type="ECO:0000313" key="3">
    <source>
        <dbReference type="Proteomes" id="UP000193067"/>
    </source>
</evidence>
<protein>
    <submittedName>
        <fullName evidence="2">Uncharacterized protein</fullName>
    </submittedName>
</protein>
<keyword evidence="1" id="KW-0472">Membrane</keyword>
<dbReference type="EMBL" id="KZ084143">
    <property type="protein sequence ID" value="OSC98009.1"/>
    <property type="molecule type" value="Genomic_DNA"/>
</dbReference>
<sequence>MPAVQVTSFEGRAVGVSPTPSTTGAAIAGAIVFGVSFIIILAAIFYYGYRHRHPSLDTPPPSPSRLDIWTGRLDAFLRSPRRNLAAYLRGDGSVSDHHRVSPWPAVRAPATALRRPNPAFIDPPPPYDPVCLPGYEQHELRHIHPLPPDQSS</sequence>
<accession>A0A1Y2IA63</accession>
<evidence type="ECO:0000256" key="1">
    <source>
        <dbReference type="SAM" id="Phobius"/>
    </source>
</evidence>
<organism evidence="2 3">
    <name type="scientific">Trametes coccinea (strain BRFM310)</name>
    <name type="common">Pycnoporus coccineus</name>
    <dbReference type="NCBI Taxonomy" id="1353009"/>
    <lineage>
        <taxon>Eukaryota</taxon>
        <taxon>Fungi</taxon>
        <taxon>Dikarya</taxon>
        <taxon>Basidiomycota</taxon>
        <taxon>Agaricomycotina</taxon>
        <taxon>Agaricomycetes</taxon>
        <taxon>Polyporales</taxon>
        <taxon>Polyporaceae</taxon>
        <taxon>Trametes</taxon>
    </lineage>
</organism>
<keyword evidence="3" id="KW-1185">Reference proteome</keyword>
<dbReference type="CDD" id="cd12087">
    <property type="entry name" value="TM_EGFR-like"/>
    <property type="match status" value="1"/>
</dbReference>
<dbReference type="OrthoDB" id="10483290at2759"/>
<keyword evidence="1" id="KW-1133">Transmembrane helix</keyword>
<feature type="transmembrane region" description="Helical" evidence="1">
    <location>
        <begin position="25"/>
        <end position="47"/>
    </location>
</feature>
<reference evidence="2 3" key="1">
    <citation type="journal article" date="2015" name="Biotechnol. Biofuels">
        <title>Enhanced degradation of softwood versus hardwood by the white-rot fungus Pycnoporus coccineus.</title>
        <authorList>
            <person name="Couturier M."/>
            <person name="Navarro D."/>
            <person name="Chevret D."/>
            <person name="Henrissat B."/>
            <person name="Piumi F."/>
            <person name="Ruiz-Duenas F.J."/>
            <person name="Martinez A.T."/>
            <person name="Grigoriev I.V."/>
            <person name="Riley R."/>
            <person name="Lipzen A."/>
            <person name="Berrin J.G."/>
            <person name="Master E.R."/>
            <person name="Rosso M.N."/>
        </authorList>
    </citation>
    <scope>NUCLEOTIDE SEQUENCE [LARGE SCALE GENOMIC DNA]</scope>
    <source>
        <strain evidence="2 3">BRFM310</strain>
    </source>
</reference>
<name>A0A1Y2IA63_TRAC3</name>
<dbReference type="AlphaFoldDB" id="A0A1Y2IA63"/>
<dbReference type="Proteomes" id="UP000193067">
    <property type="component" value="Unassembled WGS sequence"/>
</dbReference>
<keyword evidence="1" id="KW-0812">Transmembrane</keyword>